<name>A0ABW3ZSY2_9BACI</name>
<dbReference type="EMBL" id="JBHTNH010000008">
    <property type="protein sequence ID" value="MFD1361253.1"/>
    <property type="molecule type" value="Genomic_DNA"/>
</dbReference>
<comment type="caution">
    <text evidence="2">The sequence shown here is derived from an EMBL/GenBank/DDBJ whole genome shotgun (WGS) entry which is preliminary data.</text>
</comment>
<dbReference type="RefSeq" id="WP_382398648.1">
    <property type="nucleotide sequence ID" value="NZ_JBHTNH010000008.1"/>
</dbReference>
<gene>
    <name evidence="2" type="ORF">ACFQ4A_06165</name>
</gene>
<keyword evidence="1" id="KW-0472">Membrane</keyword>
<keyword evidence="3" id="KW-1185">Reference proteome</keyword>
<dbReference type="Proteomes" id="UP001597178">
    <property type="component" value="Unassembled WGS sequence"/>
</dbReference>
<keyword evidence="1" id="KW-0812">Transmembrane</keyword>
<evidence type="ECO:0000256" key="1">
    <source>
        <dbReference type="SAM" id="Phobius"/>
    </source>
</evidence>
<proteinExistence type="predicted"/>
<keyword evidence="1" id="KW-1133">Transmembrane helix</keyword>
<evidence type="ECO:0000313" key="2">
    <source>
        <dbReference type="EMBL" id="MFD1361253.1"/>
    </source>
</evidence>
<feature type="transmembrane region" description="Helical" evidence="1">
    <location>
        <begin position="92"/>
        <end position="113"/>
    </location>
</feature>
<protein>
    <submittedName>
        <fullName evidence="2">Uncharacterized protein</fullName>
    </submittedName>
</protein>
<evidence type="ECO:0000313" key="3">
    <source>
        <dbReference type="Proteomes" id="UP001597178"/>
    </source>
</evidence>
<feature type="transmembrane region" description="Helical" evidence="1">
    <location>
        <begin position="125"/>
        <end position="146"/>
    </location>
</feature>
<sequence>MAFPIFFFLAWLVTFLFGVMPKKLSLVEYTFVFLIGLIVSINFSWVTVNELEVIKRTEEALPYTAYLLNRSIIIPMLLLIQLNMSMLRDTFLWKTVTILSIVLILVGVSYLMTALDMTAHTHWNLGFDAIYFFLLNLVALLAYCIMEGVSEKAVNHT</sequence>
<reference evidence="3" key="1">
    <citation type="journal article" date="2019" name="Int. J. Syst. Evol. Microbiol.">
        <title>The Global Catalogue of Microorganisms (GCM) 10K type strain sequencing project: providing services to taxonomists for standard genome sequencing and annotation.</title>
        <authorList>
            <consortium name="The Broad Institute Genomics Platform"/>
            <consortium name="The Broad Institute Genome Sequencing Center for Infectious Disease"/>
            <person name="Wu L."/>
            <person name="Ma J."/>
        </authorList>
    </citation>
    <scope>NUCLEOTIDE SEQUENCE [LARGE SCALE GENOMIC DNA]</scope>
    <source>
        <strain evidence="3">CCUG 54822</strain>
    </source>
</reference>
<feature type="transmembrane region" description="Helical" evidence="1">
    <location>
        <begin position="31"/>
        <end position="48"/>
    </location>
</feature>
<accession>A0ABW3ZSY2</accession>
<organism evidence="2 3">
    <name type="scientific">Lentibacillus salinarum</name>
    <dbReference type="NCBI Taxonomy" id="446820"/>
    <lineage>
        <taxon>Bacteria</taxon>
        <taxon>Bacillati</taxon>
        <taxon>Bacillota</taxon>
        <taxon>Bacilli</taxon>
        <taxon>Bacillales</taxon>
        <taxon>Bacillaceae</taxon>
        <taxon>Lentibacillus</taxon>
    </lineage>
</organism>